<name>A0A8H7NBW4_BIOOC</name>
<organism evidence="2 3">
    <name type="scientific">Bionectria ochroleuca</name>
    <name type="common">Gliocladium roseum</name>
    <dbReference type="NCBI Taxonomy" id="29856"/>
    <lineage>
        <taxon>Eukaryota</taxon>
        <taxon>Fungi</taxon>
        <taxon>Dikarya</taxon>
        <taxon>Ascomycota</taxon>
        <taxon>Pezizomycotina</taxon>
        <taxon>Sordariomycetes</taxon>
        <taxon>Hypocreomycetidae</taxon>
        <taxon>Hypocreales</taxon>
        <taxon>Bionectriaceae</taxon>
        <taxon>Clonostachys</taxon>
    </lineage>
</organism>
<comment type="caution">
    <text evidence="2">The sequence shown here is derived from an EMBL/GenBank/DDBJ whole genome shotgun (WGS) entry which is preliminary data.</text>
</comment>
<protein>
    <submittedName>
        <fullName evidence="2">Uncharacterized protein</fullName>
    </submittedName>
</protein>
<evidence type="ECO:0000313" key="3">
    <source>
        <dbReference type="Proteomes" id="UP000616885"/>
    </source>
</evidence>
<accession>A0A8H7NBW4</accession>
<dbReference type="EMBL" id="JADCTT010000005">
    <property type="protein sequence ID" value="KAF9752765.1"/>
    <property type="molecule type" value="Genomic_DNA"/>
</dbReference>
<dbReference type="Proteomes" id="UP000616885">
    <property type="component" value="Unassembled WGS sequence"/>
</dbReference>
<evidence type="ECO:0000256" key="1">
    <source>
        <dbReference type="SAM" id="SignalP"/>
    </source>
</evidence>
<feature type="signal peptide" evidence="1">
    <location>
        <begin position="1"/>
        <end position="20"/>
    </location>
</feature>
<dbReference type="AlphaFoldDB" id="A0A8H7NBW4"/>
<evidence type="ECO:0000313" key="2">
    <source>
        <dbReference type="EMBL" id="KAF9752765.1"/>
    </source>
</evidence>
<feature type="chain" id="PRO_5034723935" evidence="1">
    <location>
        <begin position="21"/>
        <end position="259"/>
    </location>
</feature>
<reference evidence="2" key="1">
    <citation type="submission" date="2020-10" db="EMBL/GenBank/DDBJ databases">
        <title>High-Quality Genome Resource of Clonostachys rosea strain S41 by Oxford Nanopore Long-Read Sequencing.</title>
        <authorList>
            <person name="Wang H."/>
        </authorList>
    </citation>
    <scope>NUCLEOTIDE SEQUENCE</scope>
    <source>
        <strain evidence="2">S41</strain>
    </source>
</reference>
<gene>
    <name evidence="2" type="ORF">IM811_014559</name>
</gene>
<proteinExistence type="predicted"/>
<sequence>MLRHLLIALSLFALCPLGKFFKLSLQWAICDTDPQTVLRKLGENSTREPYKKTPITYYDTNPPSYIWDGLMFRTKTRRGEELSAVKAHFDPSASDAPERFLWNQEVDGNTIIPDAPERFRCVWDRYGNDVSFACQIQSLLAGRKELWTDEQVRFAERCQSVTWGDLVGFGPNPNPKWRLNVTGHRAVMDDVQAGLLHLMELEVKAFKHEGEEVYQNISTYLGERGIVLCHKQEPKTVRLFHAIGYDRSHRLVQQFGLET</sequence>
<keyword evidence="1" id="KW-0732">Signal</keyword>